<dbReference type="EMBL" id="JAPDRQ010000248">
    <property type="protein sequence ID" value="KAJ9651575.1"/>
    <property type="molecule type" value="Genomic_DNA"/>
</dbReference>
<proteinExistence type="predicted"/>
<gene>
    <name evidence="1" type="ORF">H2198_009161</name>
</gene>
<reference evidence="1" key="1">
    <citation type="submission" date="2022-10" db="EMBL/GenBank/DDBJ databases">
        <title>Culturing micro-colonial fungi from biological soil crusts in the Mojave desert and describing Neophaeococcomyces mojavensis, and introducing the new genera and species Taxawa tesnikishii.</title>
        <authorList>
            <person name="Kurbessoian T."/>
            <person name="Stajich J.E."/>
        </authorList>
    </citation>
    <scope>NUCLEOTIDE SEQUENCE</scope>
    <source>
        <strain evidence="1">JES_112</strain>
    </source>
</reference>
<sequence>MIPIFLEFRGAAGNVLHVQLPRADPCGTCFLPNHCTDEIDLGTFGNSENHSAVRIRTYSKYLILNVWDLRPGPVSVLSAKGDSIDVPMSTHCNEISFILVDGNQFISSASRWKVEFDHDHAISNSMRPPPVPLRTKLTAQPEPESQLMPRDLPEPQNIWFQDSDFVKENDGGTQELLTHVAGAGANTDKAHVTSTGSEPAEIVSSGEQDEDITSVATFEPALSSEDPAEFTPKTPTQTNQRCLPHTTLTPDDFGHSDHATSPITSQEKHNECEPPSESDCDTSREKIIITGAARANGKVPLKVAAAPLNMRPFARNLGEESPILMPPLERNVFTQDLGNVSQEIKETHAVSFKGLEHEKPLEQPSSLHESSVLRRKSGDAAEILQRGPSALQSQDFVEQDPLMHLGNELASTYTSTRGRSSSNRHSTTSGDAQHTAAASLPRRTKPHTAPQKSLKPHDTIIVNVPQLYPRTPVTILSEASKSDPPSKRLRSRRGSIGTTESQPAKRQRLSKSVPFSIDLPSKPRVVFSRKSTIQNKKRTMETFSELGGEVVEDISDADILCTTTPLKKTSNLVLAVALGKAIVTEDWIIECQRRQAFPDPGSFVPKDVGREREWKFSLIDAVRRGQNANSGLSKIFESWNIYMTPQLQQKLGDLKQDFQRVASALGANRIYMRLPTGKGKSTRVLVLGDNNDWDAMKVGQLGYGLYSKDVLTMAALRGHHGVDTDEFKLKTLVKSEPHS</sequence>
<name>A0ACC2ZVH2_9EURO</name>
<organism evidence="1 2">
    <name type="scientific">Neophaeococcomyces mojaviensis</name>
    <dbReference type="NCBI Taxonomy" id="3383035"/>
    <lineage>
        <taxon>Eukaryota</taxon>
        <taxon>Fungi</taxon>
        <taxon>Dikarya</taxon>
        <taxon>Ascomycota</taxon>
        <taxon>Pezizomycotina</taxon>
        <taxon>Eurotiomycetes</taxon>
        <taxon>Chaetothyriomycetidae</taxon>
        <taxon>Chaetothyriales</taxon>
        <taxon>Chaetothyriales incertae sedis</taxon>
        <taxon>Neophaeococcomyces</taxon>
    </lineage>
</organism>
<protein>
    <submittedName>
        <fullName evidence="1">Uncharacterized protein</fullName>
    </submittedName>
</protein>
<keyword evidence="2" id="KW-1185">Reference proteome</keyword>
<comment type="caution">
    <text evidence="1">The sequence shown here is derived from an EMBL/GenBank/DDBJ whole genome shotgun (WGS) entry which is preliminary data.</text>
</comment>
<accession>A0ACC2ZVH2</accession>
<evidence type="ECO:0000313" key="1">
    <source>
        <dbReference type="EMBL" id="KAJ9651575.1"/>
    </source>
</evidence>
<evidence type="ECO:0000313" key="2">
    <source>
        <dbReference type="Proteomes" id="UP001172386"/>
    </source>
</evidence>
<dbReference type="Proteomes" id="UP001172386">
    <property type="component" value="Unassembled WGS sequence"/>
</dbReference>